<dbReference type="EMBL" id="CP071250">
    <property type="protein sequence ID" value="UUF09114.1"/>
    <property type="molecule type" value="Genomic_DNA"/>
</dbReference>
<feature type="transmembrane region" description="Helical" evidence="1">
    <location>
        <begin position="102"/>
        <end position="121"/>
    </location>
</feature>
<dbReference type="Proteomes" id="UP001058016">
    <property type="component" value="Chromosome"/>
</dbReference>
<keyword evidence="4" id="KW-1185">Reference proteome</keyword>
<proteinExistence type="predicted"/>
<accession>A0A9Q9CM88</accession>
<evidence type="ECO:0000313" key="4">
    <source>
        <dbReference type="Proteomes" id="UP001058016"/>
    </source>
</evidence>
<protein>
    <submittedName>
        <fullName evidence="3">Uncharacterized protein</fullName>
    </submittedName>
</protein>
<evidence type="ECO:0000313" key="2">
    <source>
        <dbReference type="EMBL" id="UUF05434.1"/>
    </source>
</evidence>
<name>A0A9Q9CM88_9FIRM</name>
<keyword evidence="1" id="KW-0472">Membrane</keyword>
<evidence type="ECO:0000313" key="5">
    <source>
        <dbReference type="Proteomes" id="UP001058072"/>
    </source>
</evidence>
<gene>
    <name evidence="2" type="ORF">J0J69_10150</name>
    <name evidence="3" type="ORF">J0J70_03740</name>
</gene>
<dbReference type="RefSeq" id="WP_212724351.1">
    <property type="nucleotide sequence ID" value="NZ_CP071249.1"/>
</dbReference>
<organism evidence="3 5">
    <name type="scientific">Turicibacter bilis</name>
    <dbReference type="NCBI Taxonomy" id="2735723"/>
    <lineage>
        <taxon>Bacteria</taxon>
        <taxon>Bacillati</taxon>
        <taxon>Bacillota</taxon>
        <taxon>Erysipelotrichia</taxon>
        <taxon>Erysipelotrichales</taxon>
        <taxon>Turicibacteraceae</taxon>
        <taxon>Turicibacter</taxon>
    </lineage>
</organism>
<dbReference type="AlphaFoldDB" id="A0A9Q9CM88"/>
<dbReference type="Proteomes" id="UP001058072">
    <property type="component" value="Chromosome"/>
</dbReference>
<feature type="transmembrane region" description="Helical" evidence="1">
    <location>
        <begin position="35"/>
        <end position="55"/>
    </location>
</feature>
<keyword evidence="1" id="KW-1133">Transmembrane helix</keyword>
<evidence type="ECO:0000313" key="3">
    <source>
        <dbReference type="EMBL" id="UUF09114.1"/>
    </source>
</evidence>
<evidence type="ECO:0000256" key="1">
    <source>
        <dbReference type="SAM" id="Phobius"/>
    </source>
</evidence>
<sequence length="127" mass="14938">MTIRIQKLTFWFYIWFFCSLSYLSNLGISLNQPSIIILTQLLLFLIFLGISLVVLSKRQKEIKELTKAPSFQALYRREIITACVIAFSSVIDIFFLTNISKLIYLIAVFYHLYWFIKNYSLSTTTNK</sequence>
<reference evidence="3 4" key="1">
    <citation type="submission" date="2021-03" db="EMBL/GenBank/DDBJ databases">
        <title>Comparative Genomics and Metabolomics in the genus Turicibacter.</title>
        <authorList>
            <person name="Maki J."/>
            <person name="Looft T."/>
        </authorList>
    </citation>
    <scope>NUCLEOTIDE SEQUENCE</scope>
    <source>
        <strain evidence="3">ISU324</strain>
        <strain evidence="2 4">MMM721</strain>
    </source>
</reference>
<feature type="transmembrane region" description="Helical" evidence="1">
    <location>
        <begin position="12"/>
        <end position="29"/>
    </location>
</feature>
<dbReference type="EMBL" id="CP071249">
    <property type="protein sequence ID" value="UUF05434.1"/>
    <property type="molecule type" value="Genomic_DNA"/>
</dbReference>
<keyword evidence="1" id="KW-0812">Transmembrane</keyword>